<organism evidence="2 3">
    <name type="scientific">Rothia dentocariosa</name>
    <dbReference type="NCBI Taxonomy" id="2047"/>
    <lineage>
        <taxon>Bacteria</taxon>
        <taxon>Bacillati</taxon>
        <taxon>Actinomycetota</taxon>
        <taxon>Actinomycetes</taxon>
        <taxon>Micrococcales</taxon>
        <taxon>Micrococcaceae</taxon>
        <taxon>Rothia</taxon>
    </lineage>
</organism>
<reference evidence="2" key="1">
    <citation type="submission" date="2020-04" db="EMBL/GenBank/DDBJ databases">
        <title>Deep metagenomics examines the oral microbiome during advanced dental caries in children, revealing novel taxa and co-occurrences with host molecules.</title>
        <authorList>
            <person name="Baker J.L."/>
            <person name="Morton J.T."/>
            <person name="Dinis M."/>
            <person name="Alvarez R."/>
            <person name="Tran N.C."/>
            <person name="Knight R."/>
            <person name="Edlund A."/>
        </authorList>
    </citation>
    <scope>NUCLEOTIDE SEQUENCE</scope>
    <source>
        <strain evidence="2">JCVI_47_bin.4</strain>
    </source>
</reference>
<keyword evidence="1" id="KW-1133">Transmembrane helix</keyword>
<protein>
    <submittedName>
        <fullName evidence="2">Transglycosylase</fullName>
    </submittedName>
</protein>
<dbReference type="AlphaFoldDB" id="A0A930PEJ3"/>
<feature type="transmembrane region" description="Helical" evidence="1">
    <location>
        <begin position="9"/>
        <end position="26"/>
    </location>
</feature>
<evidence type="ECO:0000313" key="2">
    <source>
        <dbReference type="EMBL" id="MBF1648900.1"/>
    </source>
</evidence>
<feature type="transmembrane region" description="Helical" evidence="1">
    <location>
        <begin position="38"/>
        <end position="56"/>
    </location>
</feature>
<name>A0A930PEJ3_9MICC</name>
<evidence type="ECO:0000256" key="1">
    <source>
        <dbReference type="SAM" id="Phobius"/>
    </source>
</evidence>
<dbReference type="Proteomes" id="UP000769484">
    <property type="component" value="Unassembled WGS sequence"/>
</dbReference>
<evidence type="ECO:0000313" key="3">
    <source>
        <dbReference type="Proteomes" id="UP000769484"/>
    </source>
</evidence>
<sequence length="78" mass="8676">MKTEKSKEIFWSIISIVVGGVVWLTMQNISWGVVDPAKVGLVFAVIGLISLIWALFSKNSDSSRAHETIRNANRSKED</sequence>
<proteinExistence type="predicted"/>
<comment type="caution">
    <text evidence="2">The sequence shown here is derived from an EMBL/GenBank/DDBJ whole genome shotgun (WGS) entry which is preliminary data.</text>
</comment>
<keyword evidence="1" id="KW-0472">Membrane</keyword>
<dbReference type="EMBL" id="JABZXJ010000006">
    <property type="protein sequence ID" value="MBF1648900.1"/>
    <property type="molecule type" value="Genomic_DNA"/>
</dbReference>
<keyword evidence="1" id="KW-0812">Transmembrane</keyword>
<gene>
    <name evidence="2" type="ORF">HXO56_02200</name>
</gene>
<accession>A0A930PEJ3</accession>